<comment type="caution">
    <text evidence="3">The sequence shown here is derived from an EMBL/GenBank/DDBJ whole genome shotgun (WGS) entry which is preliminary data.</text>
</comment>
<feature type="signal peptide" evidence="2">
    <location>
        <begin position="1"/>
        <end position="18"/>
    </location>
</feature>
<gene>
    <name evidence="3" type="ORF">FN846DRAFT_911324</name>
</gene>
<keyword evidence="2" id="KW-0732">Signal</keyword>
<evidence type="ECO:0000313" key="4">
    <source>
        <dbReference type="Proteomes" id="UP000326924"/>
    </source>
</evidence>
<reference evidence="3 4" key="1">
    <citation type="submission" date="2019-09" db="EMBL/GenBank/DDBJ databases">
        <title>Draft genome of the ectomycorrhizal ascomycete Sphaerosporella brunnea.</title>
        <authorList>
            <consortium name="DOE Joint Genome Institute"/>
            <person name="Benucci G.M."/>
            <person name="Marozzi G."/>
            <person name="Antonielli L."/>
            <person name="Sanchez S."/>
            <person name="Marco P."/>
            <person name="Wang X."/>
            <person name="Falini L.B."/>
            <person name="Barry K."/>
            <person name="Haridas S."/>
            <person name="Lipzen A."/>
            <person name="Labutti K."/>
            <person name="Grigoriev I.V."/>
            <person name="Murat C."/>
            <person name="Martin F."/>
            <person name="Albertini E."/>
            <person name="Donnini D."/>
            <person name="Bonito G."/>
        </authorList>
    </citation>
    <scope>NUCLEOTIDE SEQUENCE [LARGE SCALE GENOMIC DNA]</scope>
    <source>
        <strain evidence="3 4">Sb_GMNB300</strain>
    </source>
</reference>
<feature type="chain" id="PRO_5023805685" description="Intradiol ring-cleavage dioxygenases domain-containing protein" evidence="2">
    <location>
        <begin position="19"/>
        <end position="116"/>
    </location>
</feature>
<name>A0A5J5EJE4_9PEZI</name>
<accession>A0A5J5EJE4</accession>
<sequence length="116" mass="12454">MLSHLLLPLAAAPSLIPALSIDKFTSADTNALGSRHGNNLYLQRRVACDQSVGYGLQFLHAVGRQDPTPLASHHLHVRLTGSVDSTAALRQNNPTRGETKAPYPETWDVAYPAGDA</sequence>
<dbReference type="EMBL" id="VXIS01000242">
    <property type="protein sequence ID" value="KAA8895815.1"/>
    <property type="molecule type" value="Genomic_DNA"/>
</dbReference>
<dbReference type="Proteomes" id="UP000326924">
    <property type="component" value="Unassembled WGS sequence"/>
</dbReference>
<organism evidence="3 4">
    <name type="scientific">Sphaerosporella brunnea</name>
    <dbReference type="NCBI Taxonomy" id="1250544"/>
    <lineage>
        <taxon>Eukaryota</taxon>
        <taxon>Fungi</taxon>
        <taxon>Dikarya</taxon>
        <taxon>Ascomycota</taxon>
        <taxon>Pezizomycotina</taxon>
        <taxon>Pezizomycetes</taxon>
        <taxon>Pezizales</taxon>
        <taxon>Pyronemataceae</taxon>
        <taxon>Sphaerosporella</taxon>
    </lineage>
</organism>
<evidence type="ECO:0008006" key="5">
    <source>
        <dbReference type="Google" id="ProtNLM"/>
    </source>
</evidence>
<feature type="compositionally biased region" description="Polar residues" evidence="1">
    <location>
        <begin position="83"/>
        <end position="96"/>
    </location>
</feature>
<dbReference type="InParanoid" id="A0A5J5EJE4"/>
<keyword evidence="4" id="KW-1185">Reference proteome</keyword>
<evidence type="ECO:0000256" key="2">
    <source>
        <dbReference type="SAM" id="SignalP"/>
    </source>
</evidence>
<evidence type="ECO:0000256" key="1">
    <source>
        <dbReference type="SAM" id="MobiDB-lite"/>
    </source>
</evidence>
<proteinExistence type="predicted"/>
<protein>
    <recommendedName>
        <fullName evidence="5">Intradiol ring-cleavage dioxygenases domain-containing protein</fullName>
    </recommendedName>
</protein>
<evidence type="ECO:0000313" key="3">
    <source>
        <dbReference type="EMBL" id="KAA8895815.1"/>
    </source>
</evidence>
<feature type="region of interest" description="Disordered" evidence="1">
    <location>
        <begin position="83"/>
        <end position="107"/>
    </location>
</feature>
<dbReference type="AlphaFoldDB" id="A0A5J5EJE4"/>